<keyword evidence="2" id="KW-1017">Isopeptide bond</keyword>
<dbReference type="Ensembl" id="ENSSSUT00005012735.1">
    <property type="protein sequence ID" value="ENSSSUP00005011126.1"/>
    <property type="gene ID" value="ENSSSUG00005007126.1"/>
</dbReference>
<dbReference type="GO" id="GO:0007088">
    <property type="term" value="P:regulation of mitotic nuclear division"/>
    <property type="evidence" value="ECO:0007669"/>
    <property type="project" value="TreeGrafter"/>
</dbReference>
<name>A0A673TPX6_SURSU</name>
<comment type="subcellular location">
    <subcellularLocation>
        <location evidence="1">Nucleus</location>
    </subcellularLocation>
</comment>
<feature type="compositionally biased region" description="Basic and acidic residues" evidence="7">
    <location>
        <begin position="793"/>
        <end position="806"/>
    </location>
</feature>
<dbReference type="Proteomes" id="UP000472268">
    <property type="component" value="Chromosome 1"/>
</dbReference>
<dbReference type="PANTHER" id="PTHR21603:SF16">
    <property type="entry name" value="CELL DIVISION CYCLE-ASSOCIATED PROTEIN 2"/>
    <property type="match status" value="1"/>
</dbReference>
<dbReference type="GeneID" id="115290174"/>
<dbReference type="GO" id="GO:0051983">
    <property type="term" value="P:regulation of chromosome segregation"/>
    <property type="evidence" value="ECO:0007669"/>
    <property type="project" value="TreeGrafter"/>
</dbReference>
<keyword evidence="4" id="KW-0832">Ubl conjugation</keyword>
<evidence type="ECO:0000256" key="4">
    <source>
        <dbReference type="ARBA" id="ARBA00022843"/>
    </source>
</evidence>
<accession>A0A673TPX6</accession>
<keyword evidence="5" id="KW-0539">Nucleus</keyword>
<evidence type="ECO:0000256" key="3">
    <source>
        <dbReference type="ARBA" id="ARBA00022553"/>
    </source>
</evidence>
<dbReference type="OrthoDB" id="9947694at2759"/>
<dbReference type="PANTHER" id="PTHR21603">
    <property type="entry name" value="ANTIGEN KI-67-LIKE PROTEIN"/>
    <property type="match status" value="1"/>
</dbReference>
<protein>
    <submittedName>
        <fullName evidence="9">Cell division cycle associated 2</fullName>
    </submittedName>
</protein>
<dbReference type="OMA" id="QKECDCS"/>
<reference evidence="9" key="2">
    <citation type="submission" date="2025-08" db="UniProtKB">
        <authorList>
            <consortium name="Ensembl"/>
        </authorList>
    </citation>
    <scope>IDENTIFICATION</scope>
</reference>
<evidence type="ECO:0000256" key="1">
    <source>
        <dbReference type="ARBA" id="ARBA00004123"/>
    </source>
</evidence>
<reference evidence="9" key="3">
    <citation type="submission" date="2025-09" db="UniProtKB">
        <authorList>
            <consortium name="Ensembl"/>
        </authorList>
    </citation>
    <scope>IDENTIFICATION</scope>
</reference>
<feature type="region of interest" description="Disordered" evidence="7">
    <location>
        <begin position="793"/>
        <end position="820"/>
    </location>
</feature>
<organism evidence="9 10">
    <name type="scientific">Suricata suricatta</name>
    <name type="common">Meerkat</name>
    <dbReference type="NCBI Taxonomy" id="37032"/>
    <lineage>
        <taxon>Eukaryota</taxon>
        <taxon>Metazoa</taxon>
        <taxon>Chordata</taxon>
        <taxon>Craniata</taxon>
        <taxon>Vertebrata</taxon>
        <taxon>Euteleostomi</taxon>
        <taxon>Mammalia</taxon>
        <taxon>Eutheria</taxon>
        <taxon>Laurasiatheria</taxon>
        <taxon>Carnivora</taxon>
        <taxon>Feliformia</taxon>
        <taxon>Herpestidae</taxon>
        <taxon>Suricata</taxon>
    </lineage>
</organism>
<keyword evidence="6" id="KW-0131">Cell cycle</keyword>
<feature type="compositionally biased region" description="Basic and acidic residues" evidence="7">
    <location>
        <begin position="526"/>
        <end position="546"/>
    </location>
</feature>
<evidence type="ECO:0000256" key="2">
    <source>
        <dbReference type="ARBA" id="ARBA00022499"/>
    </source>
</evidence>
<feature type="compositionally biased region" description="Basic residues" evidence="7">
    <location>
        <begin position="547"/>
        <end position="568"/>
    </location>
</feature>
<sequence>MDTNSKDSKPLETKESAIHDAENTSLILGNGRPVTPNGSTPDILKSPLDFSTVTVEQLGITPESFVKNSSGKSPSYLKKSRRRSAIGARGSPETNHLIRFIAQQRNLKNLEKSSLTQNSPFLGSPVLYRNVNSLRERMSAFQSAFHCIKENENIKDCPEFSEAEGEVKTTGSTKKESFGQCPKFQFAADLSSKRRRISSQSDSDETLPDAVRLQTSGRAAPPPTGTACAAHVPRAQLPAKSFASGLQSGYLDEESISLPDLTEASSGVEVAECVEGKRSGVAVSADSLTEVSTDTAPEAQALVTPLCKRDAASSEAFVLRSVLKKPSANLFLESLQERCDNLCDDEVPPSLISNLAGRCKEQTTEGQESCKVPAFLNVRKRKRVTFGEDLSPEVFDETLPANTPLRKGGTPVRKKDLSSFSPLLLEQSPVPAQLPQPDFDDKGENLENIEPLQVSFAVLSPLNKSSGSETLPGIDTIISSNNHEKTASHKVGRITRALTRASNRRSQLITFAEENVCSLLNTEAQPCKEKKTNRRKSQESKHTERVRPKKSQALKRCRKKKAKGKKSVQKSLYGERDVASRKPPLSPIPELPEVSEAAPPTPGAGTMCSDDFDSSGELQEAELPNRKHLLPQKPEDLQMSQCFTKSDLPAFCSSFTKSSSSLIDAAVQQDLNINTVETNKPKTLPKAEMKSESEKDGRAGPEDESSPVSCASVTTEALASDDAGSSVTLPSRELAAAGQHVENLFQIFKISQDVNIKYEKQDDIVIAPEGKLPTTHAMSGSQREVFVDGVKESMRPSEGSGRHCGESRSTGVNGGGKKHRRRSLCYSDGQSCCLEKNGKHNPPYLVSSPVEVGLENSDLYKDLSDSIEQTFQRTSRETKVRRSTRLQKDLEDEGLVWISLPFPSAPCTSQRLRRRTVCTGDSRGLESEALPEDTEPAGQPPGAVLPPSAVLPGSASGEENRAGFAAGARSLPGKRRKSACVAALTNTKGPAQPKCYRRSSSLHQRRECSLGAGQGVGVPTEATRAVTGIS</sequence>
<feature type="compositionally biased region" description="Basic and acidic residues" evidence="7">
    <location>
        <begin position="685"/>
        <end position="701"/>
    </location>
</feature>
<dbReference type="RefSeq" id="XP_029793834.1">
    <property type="nucleotide sequence ID" value="XM_029937974.1"/>
</dbReference>
<dbReference type="AlphaFoldDB" id="A0A673TPX6"/>
<gene>
    <name evidence="9" type="primary">CDCA2</name>
</gene>
<evidence type="ECO:0000313" key="9">
    <source>
        <dbReference type="Ensembl" id="ENSSSUP00005011126.1"/>
    </source>
</evidence>
<evidence type="ECO:0000256" key="5">
    <source>
        <dbReference type="ARBA" id="ARBA00023242"/>
    </source>
</evidence>
<dbReference type="Pfam" id="PF15276">
    <property type="entry name" value="PP1_bind"/>
    <property type="match status" value="1"/>
</dbReference>
<keyword evidence="3" id="KW-0597">Phosphoprotein</keyword>
<dbReference type="GO" id="GO:0005634">
    <property type="term" value="C:nucleus"/>
    <property type="evidence" value="ECO:0007669"/>
    <property type="project" value="UniProtKB-SubCell"/>
</dbReference>
<feature type="region of interest" description="Disordered" evidence="7">
    <location>
        <begin position="923"/>
        <end position="946"/>
    </location>
</feature>
<dbReference type="InterPro" id="IPR029334">
    <property type="entry name" value="PP1-bd"/>
</dbReference>
<evidence type="ECO:0000259" key="8">
    <source>
        <dbReference type="Pfam" id="PF15276"/>
    </source>
</evidence>
<keyword evidence="10" id="KW-1185">Reference proteome</keyword>
<feature type="region of interest" description="Disordered" evidence="7">
    <location>
        <begin position="676"/>
        <end position="709"/>
    </location>
</feature>
<evidence type="ECO:0000313" key="10">
    <source>
        <dbReference type="Proteomes" id="UP000472268"/>
    </source>
</evidence>
<feature type="region of interest" description="Disordered" evidence="7">
    <location>
        <begin position="526"/>
        <end position="617"/>
    </location>
</feature>
<dbReference type="CTD" id="157313"/>
<feature type="region of interest" description="Disordered" evidence="7">
    <location>
        <begin position="65"/>
        <end position="91"/>
    </location>
</feature>
<proteinExistence type="predicted"/>
<feature type="domain" description="PP1-binding" evidence="8">
    <location>
        <begin position="380"/>
        <end position="441"/>
    </location>
</feature>
<dbReference type="GO" id="GO:0005694">
    <property type="term" value="C:chromosome"/>
    <property type="evidence" value="ECO:0007669"/>
    <property type="project" value="TreeGrafter"/>
</dbReference>
<reference evidence="9 10" key="1">
    <citation type="submission" date="2019-05" db="EMBL/GenBank/DDBJ databases">
        <title>A Chromosome-scale Meerkat (S. suricatta) Genome Assembly.</title>
        <authorList>
            <person name="Dudchenko O."/>
            <person name="Lieberman Aiden E."/>
            <person name="Tung J."/>
            <person name="Barreiro L.B."/>
            <person name="Clutton-Brock T.H."/>
        </authorList>
    </citation>
    <scope>NUCLEOTIDE SEQUENCE [LARGE SCALE GENOMIC DNA]</scope>
</reference>
<evidence type="ECO:0000256" key="6">
    <source>
        <dbReference type="ARBA" id="ARBA00023306"/>
    </source>
</evidence>
<evidence type="ECO:0000256" key="7">
    <source>
        <dbReference type="SAM" id="MobiDB-lite"/>
    </source>
</evidence>